<accession>A0A923G8R5</accession>
<dbReference type="AlphaFoldDB" id="A0A923G8R5"/>
<sequence>MQADKADEMPSNESMTIHIQRVEPSEKPETSPKVQVPMYAVRHESARRWVDLSLHLSDLEVTLNWLELLIHKHIQQTPEADALWTAALTMFFKCFKRSASRTKLDATLVFANEPDEGRAQFTVLQALRDKTVVHDENAYTQGAVLVPIFNPDGPVAKVGPPVLTLFKASTLDDEHISNLRLLTLAAINYVSSAAAAASAEVEAYMCSASRAELVAVGPYRYMSPSVETASLRRSG</sequence>
<dbReference type="RefSeq" id="WP_186732301.1">
    <property type="nucleotide sequence ID" value="NZ_JABWRJ020000004.1"/>
</dbReference>
<reference evidence="2" key="1">
    <citation type="journal article" date="2020" name="Microorganisms">
        <title>Reliable Identification of Environmental Pseudomonas Isolates Using the rpoD Gene.</title>
        <authorList>
            <consortium name="The Broad Institute Genome Sequencing Platform"/>
            <person name="Girard L."/>
            <person name="Lood C."/>
            <person name="Rokni-Zadeh H."/>
            <person name="van Noort V."/>
            <person name="Lavigne R."/>
            <person name="De Mot R."/>
        </authorList>
    </citation>
    <scope>NUCLEOTIDE SEQUENCE</scope>
    <source>
        <strain evidence="2">BW13M1</strain>
    </source>
</reference>
<feature type="compositionally biased region" description="Basic and acidic residues" evidence="1">
    <location>
        <begin position="20"/>
        <end position="30"/>
    </location>
</feature>
<proteinExistence type="predicted"/>
<reference evidence="2" key="2">
    <citation type="submission" date="2020-07" db="EMBL/GenBank/DDBJ databases">
        <authorList>
            <person name="Lood C."/>
            <person name="Girard L."/>
        </authorList>
    </citation>
    <scope>NUCLEOTIDE SEQUENCE</scope>
    <source>
        <strain evidence="2">BW13M1</strain>
    </source>
</reference>
<name>A0A923G8R5_9PSED</name>
<evidence type="ECO:0000256" key="1">
    <source>
        <dbReference type="SAM" id="MobiDB-lite"/>
    </source>
</evidence>
<dbReference type="EMBL" id="JABWRJ010000004">
    <property type="protein sequence ID" value="MBC3445143.1"/>
    <property type="molecule type" value="Genomic_DNA"/>
</dbReference>
<protein>
    <submittedName>
        <fullName evidence="2">Uncharacterized protein</fullName>
    </submittedName>
</protein>
<feature type="region of interest" description="Disordered" evidence="1">
    <location>
        <begin position="1"/>
        <end position="33"/>
    </location>
</feature>
<organism evidence="2">
    <name type="scientific">Pseudomonas peradeniyensis</name>
    <dbReference type="NCBI Taxonomy" id="2745488"/>
    <lineage>
        <taxon>Bacteria</taxon>
        <taxon>Pseudomonadati</taxon>
        <taxon>Pseudomonadota</taxon>
        <taxon>Gammaproteobacteria</taxon>
        <taxon>Pseudomonadales</taxon>
        <taxon>Pseudomonadaceae</taxon>
        <taxon>Pseudomonas</taxon>
    </lineage>
</organism>
<comment type="caution">
    <text evidence="2">The sequence shown here is derived from an EMBL/GenBank/DDBJ whole genome shotgun (WGS) entry which is preliminary data.</text>
</comment>
<gene>
    <name evidence="2" type="ORF">HU751_05120</name>
</gene>
<evidence type="ECO:0000313" key="2">
    <source>
        <dbReference type="EMBL" id="MBC3445143.1"/>
    </source>
</evidence>